<keyword evidence="1" id="KW-0812">Transmembrane</keyword>
<keyword evidence="4" id="KW-1185">Reference proteome</keyword>
<dbReference type="InterPro" id="IPR007863">
    <property type="entry name" value="Peptidase_M16_C"/>
</dbReference>
<accession>A0ABT5FS43</accession>
<sequence length="587" mass="63001">MTTQDTTTPPDTAQPDLAALDGLVGHTTVHGIPALFAPRPGPLTAGLLFRVGRADETLPTTGVTHLVEHLALHRLGLSDLHYNGATADTYTLFHVTGDEEEVVTYLNGVCAALRDLPLERLETEKEILRTEAGSRGTGPLSQMPLWRYGAQGHGLASYDELGTRSLTADQVRHWAETRFTRDNAVLWCTGDRVPEGLDLTLPAGRRFPAPAATSALPVTPAYIGGDDGHVVFTSVLRRSTAAAVFAEVLGRALFQDLRQKGGYSYSAEADYTPRDADFATLTAYADALPQKQDAALGGFVDVFARLRAGRVEQAELDSARGKSLKRYDVPDLGAALLPSYAHSLLLGHRLLTPERHRAELEAVTVEDLREVAREAWDGGLLQVSTRGAEWAGLTSAPQYSPTGVSGTLHPSLEDDDVTLVIGDTGVTLSLPGGLVTVRYDACAAMTTRPDGARYLTGLDGFRVAVEPTLYGDVTPERIAVVDAAVPAEAVVPLPARAAERIPRPAERETPDPQAQRVERRPAGRVTPRFLYMAALATVWPLLLLALVVNGFRESPTTGIPGLGGFLLEYWLVRAAVGLYRAGSSETD</sequence>
<name>A0ABT5FS43_9ACTN</name>
<dbReference type="Gene3D" id="3.30.830.10">
    <property type="entry name" value="Metalloenzyme, LuxS/M16 peptidase-like"/>
    <property type="match status" value="2"/>
</dbReference>
<protein>
    <submittedName>
        <fullName evidence="3">Insulinase family protein</fullName>
    </submittedName>
</protein>
<dbReference type="SUPFAM" id="SSF63411">
    <property type="entry name" value="LuxS/MPP-like metallohydrolase"/>
    <property type="match status" value="2"/>
</dbReference>
<keyword evidence="1" id="KW-0472">Membrane</keyword>
<keyword evidence="1" id="KW-1133">Transmembrane helix</keyword>
<dbReference type="Pfam" id="PF05193">
    <property type="entry name" value="Peptidase_M16_C"/>
    <property type="match status" value="1"/>
</dbReference>
<reference evidence="3 4" key="1">
    <citation type="journal article" date="2015" name="Int. J. Syst. Evol. Microbiol.">
        <title>Streptomyces gilvifuscus sp. nov., an actinomycete that produces antibacterial compounds isolated from soil.</title>
        <authorList>
            <person name="Nguyen T.M."/>
            <person name="Kim J."/>
        </authorList>
    </citation>
    <scope>NUCLEOTIDE SEQUENCE [LARGE SCALE GENOMIC DNA]</scope>
    <source>
        <strain evidence="3 4">T113</strain>
    </source>
</reference>
<evidence type="ECO:0000313" key="4">
    <source>
        <dbReference type="Proteomes" id="UP001221328"/>
    </source>
</evidence>
<gene>
    <name evidence="3" type="ORF">PO587_12885</name>
</gene>
<dbReference type="RefSeq" id="WP_272175266.1">
    <property type="nucleotide sequence ID" value="NZ_JAQOSK010000004.1"/>
</dbReference>
<dbReference type="EMBL" id="JAQOSK010000004">
    <property type="protein sequence ID" value="MDC2955358.1"/>
    <property type="molecule type" value="Genomic_DNA"/>
</dbReference>
<feature type="transmembrane region" description="Helical" evidence="1">
    <location>
        <begin position="529"/>
        <end position="548"/>
    </location>
</feature>
<evidence type="ECO:0000313" key="3">
    <source>
        <dbReference type="EMBL" id="MDC2955358.1"/>
    </source>
</evidence>
<evidence type="ECO:0000256" key="1">
    <source>
        <dbReference type="SAM" id="Phobius"/>
    </source>
</evidence>
<proteinExistence type="predicted"/>
<feature type="domain" description="Peptidase M16 C-terminal" evidence="2">
    <location>
        <begin position="237"/>
        <end position="320"/>
    </location>
</feature>
<organism evidence="3 4">
    <name type="scientific">Streptomyces gilvifuscus</name>
    <dbReference type="NCBI Taxonomy" id="1550617"/>
    <lineage>
        <taxon>Bacteria</taxon>
        <taxon>Bacillati</taxon>
        <taxon>Actinomycetota</taxon>
        <taxon>Actinomycetes</taxon>
        <taxon>Kitasatosporales</taxon>
        <taxon>Streptomycetaceae</taxon>
        <taxon>Streptomyces</taxon>
    </lineage>
</organism>
<evidence type="ECO:0000259" key="2">
    <source>
        <dbReference type="Pfam" id="PF05193"/>
    </source>
</evidence>
<dbReference type="Proteomes" id="UP001221328">
    <property type="component" value="Unassembled WGS sequence"/>
</dbReference>
<dbReference type="InterPro" id="IPR011249">
    <property type="entry name" value="Metalloenz_LuxS/M16"/>
</dbReference>
<comment type="caution">
    <text evidence="3">The sequence shown here is derived from an EMBL/GenBank/DDBJ whole genome shotgun (WGS) entry which is preliminary data.</text>
</comment>